<reference evidence="2" key="3">
    <citation type="submission" date="2015-04" db="UniProtKB">
        <authorList>
            <consortium name="EnsemblPlants"/>
        </authorList>
    </citation>
    <scope>IDENTIFICATION</scope>
</reference>
<reference evidence="2 3" key="1">
    <citation type="submission" date="2012-08" db="EMBL/GenBank/DDBJ databases">
        <title>Oryza genome evolution.</title>
        <authorList>
            <person name="Wing R.A."/>
        </authorList>
    </citation>
    <scope>NUCLEOTIDE SEQUENCE</scope>
</reference>
<proteinExistence type="predicted"/>
<protein>
    <recommendedName>
        <fullName evidence="4">DUF4283 domain-containing protein</fullName>
    </recommendedName>
</protein>
<evidence type="ECO:0000313" key="2">
    <source>
        <dbReference type="EnsemblPlants" id="LPERR01G34550.1"/>
    </source>
</evidence>
<evidence type="ECO:0000256" key="1">
    <source>
        <dbReference type="SAM" id="MobiDB-lite"/>
    </source>
</evidence>
<reference evidence="3" key="2">
    <citation type="submission" date="2013-12" db="EMBL/GenBank/DDBJ databases">
        <authorList>
            <person name="Yu Y."/>
            <person name="Lee S."/>
            <person name="de Baynast K."/>
            <person name="Wissotski M."/>
            <person name="Liu L."/>
            <person name="Talag J."/>
            <person name="Goicoechea J."/>
            <person name="Angelova A."/>
            <person name="Jetty R."/>
            <person name="Kudrna D."/>
            <person name="Golser W."/>
            <person name="Rivera L."/>
            <person name="Zhang J."/>
            <person name="Wing R."/>
        </authorList>
    </citation>
    <scope>NUCLEOTIDE SEQUENCE</scope>
</reference>
<dbReference type="PANTHER" id="PTHR34303:SF6">
    <property type="entry name" value="OS01G0890400 PROTEIN"/>
    <property type="match status" value="1"/>
</dbReference>
<evidence type="ECO:0000313" key="3">
    <source>
        <dbReference type="Proteomes" id="UP000032180"/>
    </source>
</evidence>
<organism evidence="2 3">
    <name type="scientific">Leersia perrieri</name>
    <dbReference type="NCBI Taxonomy" id="77586"/>
    <lineage>
        <taxon>Eukaryota</taxon>
        <taxon>Viridiplantae</taxon>
        <taxon>Streptophyta</taxon>
        <taxon>Embryophyta</taxon>
        <taxon>Tracheophyta</taxon>
        <taxon>Spermatophyta</taxon>
        <taxon>Magnoliopsida</taxon>
        <taxon>Liliopsida</taxon>
        <taxon>Poales</taxon>
        <taxon>Poaceae</taxon>
        <taxon>BOP clade</taxon>
        <taxon>Oryzoideae</taxon>
        <taxon>Oryzeae</taxon>
        <taxon>Oryzinae</taxon>
        <taxon>Leersia</taxon>
    </lineage>
</organism>
<dbReference type="eggNOG" id="ENOG502R3BU">
    <property type="taxonomic scope" value="Eukaryota"/>
</dbReference>
<evidence type="ECO:0008006" key="4">
    <source>
        <dbReference type="Google" id="ProtNLM"/>
    </source>
</evidence>
<sequence>MPLAAGRWLLSPPQSSVSIIYTPSSRYTSNHTVPAPAVLCIVVGIQQASATAKMFPPEPEPDIPGRRDFIGRFVQDRRPVPPSAVPAFLMARERHATATTQPNDDYISVYMPESSPESKYRARCFAYAYIVTAASAPKPANDPTPIIRDAIHAVLPGLEFILSPPSHGADRADRFASPDDREAAMEKQPFALTLPGDGAAASVVKLVREGETSNCFQSPLNWLAHVALHFYPKEQRSEEEIQLNCMTFGYVLEVDPACYVDDVDDATPDMTTVRVVLNMYHPREILREVRIRYPSDYRFWNVVPVQIIRVWDKSLSLDAHGDVRPGLDMEAATCKSELDAMLLLVRKPLWFIASPVAATTLAPIGIDLRRSRIRLIQQDTMEEKSRMPGEGHQLKEKQRSKLIGKEKIANTTEEGSGNQARNQADQGQIQRGASYGQAELYDEFNEDNTIGVRCSYTHLMQQILQTPQARYDSSQDGMDTLTSLFEFPTAFQDSIETTSAADQQTYGQLYDGVEQMLQDSIETTSAAGQQTYRELHDDVQQRLQVGRVNKSGITDDADNLNNNPWSLELENGKHQEIVTHTAKSAIPVEQDVAPDEQHPPPQDATHDAGGHET</sequence>
<keyword evidence="3" id="KW-1185">Reference proteome</keyword>
<dbReference type="PANTHER" id="PTHR34303">
    <property type="entry name" value="OS01G0890400 PROTEIN-RELATED"/>
    <property type="match status" value="1"/>
</dbReference>
<feature type="compositionally biased region" description="Polar residues" evidence="1">
    <location>
        <begin position="409"/>
        <end position="430"/>
    </location>
</feature>
<dbReference type="Proteomes" id="UP000032180">
    <property type="component" value="Chromosome 1"/>
</dbReference>
<dbReference type="Gramene" id="LPERR01G34550.1">
    <property type="protein sequence ID" value="LPERR01G34550.1"/>
    <property type="gene ID" value="LPERR01G34550"/>
</dbReference>
<accession>A0A0D9V8U5</accession>
<feature type="region of interest" description="Disordered" evidence="1">
    <location>
        <begin position="585"/>
        <end position="613"/>
    </location>
</feature>
<feature type="compositionally biased region" description="Basic and acidic residues" evidence="1">
    <location>
        <begin position="604"/>
        <end position="613"/>
    </location>
</feature>
<dbReference type="HOGENOM" id="CLU_445778_0_0_1"/>
<feature type="compositionally biased region" description="Basic and acidic residues" evidence="1">
    <location>
        <begin position="381"/>
        <end position="408"/>
    </location>
</feature>
<dbReference type="AlphaFoldDB" id="A0A0D9V8U5"/>
<feature type="region of interest" description="Disordered" evidence="1">
    <location>
        <begin position="379"/>
        <end position="430"/>
    </location>
</feature>
<name>A0A0D9V8U5_9ORYZ</name>
<dbReference type="EnsemblPlants" id="LPERR01G34550.1">
    <property type="protein sequence ID" value="LPERR01G34550.1"/>
    <property type="gene ID" value="LPERR01G34550"/>
</dbReference>